<dbReference type="RefSeq" id="WP_108884866.1">
    <property type="nucleotide sequence ID" value="NZ_OMOJ01000001.1"/>
</dbReference>
<dbReference type="PROSITE" id="PS00330">
    <property type="entry name" value="HEMOLYSIN_CALCIUM"/>
    <property type="match status" value="1"/>
</dbReference>
<reference evidence="5" key="1">
    <citation type="submission" date="2018-03" db="EMBL/GenBank/DDBJ databases">
        <authorList>
            <person name="Rodrigo-Torres L."/>
            <person name="Arahal R. D."/>
            <person name="Lucena T."/>
        </authorList>
    </citation>
    <scope>NUCLEOTIDE SEQUENCE [LARGE SCALE GENOMIC DNA]</scope>
    <source>
        <strain evidence="5">CECT 8871</strain>
    </source>
</reference>
<comment type="subcellular location">
    <subcellularLocation>
        <location evidence="1">Secreted</location>
    </subcellularLocation>
</comment>
<name>A0A2R8AQ84_9RHOB</name>
<dbReference type="OrthoDB" id="7355596at2"/>
<keyword evidence="2" id="KW-0964">Secreted</keyword>
<proteinExistence type="predicted"/>
<dbReference type="PANTHER" id="PTHR38340">
    <property type="entry name" value="S-LAYER PROTEIN"/>
    <property type="match status" value="1"/>
</dbReference>
<dbReference type="EMBL" id="OMOJ01000001">
    <property type="protein sequence ID" value="SPF78202.1"/>
    <property type="molecule type" value="Genomic_DNA"/>
</dbReference>
<evidence type="ECO:0000256" key="2">
    <source>
        <dbReference type="ARBA" id="ARBA00022525"/>
    </source>
</evidence>
<dbReference type="Pfam" id="PF00353">
    <property type="entry name" value="HemolysinCabind"/>
    <property type="match status" value="7"/>
</dbReference>
<dbReference type="Proteomes" id="UP000244904">
    <property type="component" value="Unassembled WGS sequence"/>
</dbReference>
<dbReference type="InterPro" id="IPR001343">
    <property type="entry name" value="Hemolysn_Ca-bd"/>
</dbReference>
<dbReference type="InterPro" id="IPR050557">
    <property type="entry name" value="RTX_toxin/Mannuronan_C5-epim"/>
</dbReference>
<evidence type="ECO:0000256" key="1">
    <source>
        <dbReference type="ARBA" id="ARBA00004613"/>
    </source>
</evidence>
<dbReference type="AlphaFoldDB" id="A0A2R8AQ84"/>
<protein>
    <submittedName>
        <fullName evidence="4">Bifunctional hemolysin/adenylate cyclase</fullName>
    </submittedName>
</protein>
<evidence type="ECO:0000313" key="4">
    <source>
        <dbReference type="EMBL" id="SPF78202.1"/>
    </source>
</evidence>
<dbReference type="GO" id="GO:0005509">
    <property type="term" value="F:calcium ion binding"/>
    <property type="evidence" value="ECO:0007669"/>
    <property type="project" value="InterPro"/>
</dbReference>
<feature type="compositionally biased region" description="Low complexity" evidence="3">
    <location>
        <begin position="488"/>
        <end position="500"/>
    </location>
</feature>
<dbReference type="SUPFAM" id="SSF51120">
    <property type="entry name" value="beta-Roll"/>
    <property type="match status" value="4"/>
</dbReference>
<dbReference type="Gene3D" id="2.150.10.10">
    <property type="entry name" value="Serralysin-like metalloprotease, C-terminal"/>
    <property type="match status" value="3"/>
</dbReference>
<dbReference type="InterPro" id="IPR011049">
    <property type="entry name" value="Serralysin-like_metalloprot_C"/>
</dbReference>
<dbReference type="InterPro" id="IPR018511">
    <property type="entry name" value="Hemolysin-typ_Ca-bd_CS"/>
</dbReference>
<sequence>MAVINGTTGNDILTGTSGDDTITPLSNTSYDRIIGSLGNDTIDFTGANSNSFYELYYHDFGAAIQVTINDLTNTGTITSGAMTDTLVNVSAALVDGIYIEGTSFGDTFDMVLGNNGYFNLVPGDGVDSISFNADDNVRIKYRGTSLEQANQGLVINLATGVVSNDGFGNVEQLNYRGGTGQVEIQATDFNDSILGSDRDESFITERGNDTVDGAGGYDRIRYDRSGSTGIVADLTKGTIEKVWDGQTFTDTISNIEYINGSNFNDTMIGDGTTTLFGDGGDDLIQSGAGREFLYGGNGDDTIDASAGDRTTEGIGDYIAPYYGTDAIIGNADLWASGNGIDVTYYHISGAGGVTVTRGANGGTTTVVSGTNGLINDTITYLHQITGTADDDTFIGSSTESSGISIWAGYKGNDTITGGSWSDGIFYRFDDVLTGIDVTFTAIGTGTAQDGFGGTDTFTGIEGVVGSYLADKVTGSDGVERFLGEDGNDTLTGNGGNDTLEGGLGGDTLVGGDGDDFLFGGEMDDDLTDDIRDVIYGGDGNDSIDGGYGNDELRGDAGDDSIEGGYGVDTVIGGDGNDVLTGSAWSDQIFGGNGNDFINGGFGFDRVNGGLGADKFYHTNAAGHGSDWIQDYNAAEGDVLFFGGGAATKADFLVQRASTPDAGSAAVQEVFITHLPSGNLLWALVDGDGQSSLNVLAAGQTFDLLA</sequence>
<keyword evidence="5" id="KW-1185">Reference proteome</keyword>
<feature type="region of interest" description="Disordered" evidence="3">
    <location>
        <begin position="484"/>
        <end position="504"/>
    </location>
</feature>
<organism evidence="4 5">
    <name type="scientific">Pseudoprimorskyibacter insulae</name>
    <dbReference type="NCBI Taxonomy" id="1695997"/>
    <lineage>
        <taxon>Bacteria</taxon>
        <taxon>Pseudomonadati</taxon>
        <taxon>Pseudomonadota</taxon>
        <taxon>Alphaproteobacteria</taxon>
        <taxon>Rhodobacterales</taxon>
        <taxon>Paracoccaceae</taxon>
        <taxon>Pseudoprimorskyibacter</taxon>
    </lineage>
</organism>
<evidence type="ECO:0000256" key="3">
    <source>
        <dbReference type="SAM" id="MobiDB-lite"/>
    </source>
</evidence>
<gene>
    <name evidence="4" type="primary">cya_3</name>
    <name evidence="4" type="ORF">PRI8871_00795</name>
</gene>
<dbReference type="PRINTS" id="PR00313">
    <property type="entry name" value="CABNDNGRPT"/>
</dbReference>
<dbReference type="PANTHER" id="PTHR38340:SF1">
    <property type="entry name" value="S-LAYER PROTEIN"/>
    <property type="match status" value="1"/>
</dbReference>
<dbReference type="GO" id="GO:0005576">
    <property type="term" value="C:extracellular region"/>
    <property type="evidence" value="ECO:0007669"/>
    <property type="project" value="UniProtKB-SubCell"/>
</dbReference>
<accession>A0A2R8AQ84</accession>
<evidence type="ECO:0000313" key="5">
    <source>
        <dbReference type="Proteomes" id="UP000244904"/>
    </source>
</evidence>